<evidence type="ECO:0000313" key="1">
    <source>
        <dbReference type="EMBL" id="ASJ72612.1"/>
    </source>
</evidence>
<keyword evidence="2" id="KW-1185">Reference proteome</keyword>
<sequence>MAKELSSTVRHFLRTQVLRSDYIIVGEQPSMVTRLPYEQKLERVHDLCIRNGYRTAPECEAIRQRLYESQNNTHHPAALLLTQSYLPNCVVEAGQQDELQLLRLTRNLERQARQLPGNSRHFQSSTLEWNARSYLMCLPLDIHFLLVEHDGALLAA</sequence>
<proteinExistence type="predicted"/>
<organism evidence="1 2">
    <name type="scientific">Granulosicoccus antarcticus IMCC3135</name>
    <dbReference type="NCBI Taxonomy" id="1192854"/>
    <lineage>
        <taxon>Bacteria</taxon>
        <taxon>Pseudomonadati</taxon>
        <taxon>Pseudomonadota</taxon>
        <taxon>Gammaproteobacteria</taxon>
        <taxon>Chromatiales</taxon>
        <taxon>Granulosicoccaceae</taxon>
        <taxon>Granulosicoccus</taxon>
    </lineage>
</organism>
<protein>
    <submittedName>
        <fullName evidence="1">Uncharacterized protein</fullName>
    </submittedName>
</protein>
<reference evidence="1 2" key="1">
    <citation type="submission" date="2016-12" db="EMBL/GenBank/DDBJ databases">
        <authorList>
            <person name="Song W.-J."/>
            <person name="Kurnit D.M."/>
        </authorList>
    </citation>
    <scope>NUCLEOTIDE SEQUENCE [LARGE SCALE GENOMIC DNA]</scope>
    <source>
        <strain evidence="1 2">IMCC3135</strain>
    </source>
</reference>
<dbReference type="RefSeq" id="WP_157735946.1">
    <property type="nucleotide sequence ID" value="NZ_CP018632.1"/>
</dbReference>
<dbReference type="Proteomes" id="UP000250079">
    <property type="component" value="Chromosome"/>
</dbReference>
<name>A0A2Z2NMD8_9GAMM</name>
<dbReference type="KEGG" id="gai:IMCC3135_12620"/>
<evidence type="ECO:0000313" key="2">
    <source>
        <dbReference type="Proteomes" id="UP000250079"/>
    </source>
</evidence>
<accession>A0A2Z2NMD8</accession>
<dbReference type="AlphaFoldDB" id="A0A2Z2NMD8"/>
<dbReference type="EMBL" id="CP018632">
    <property type="protein sequence ID" value="ASJ72612.1"/>
    <property type="molecule type" value="Genomic_DNA"/>
</dbReference>
<gene>
    <name evidence="1" type="ORF">IMCC3135_12620</name>
</gene>